<dbReference type="AlphaFoldDB" id="A0A318Z1B0"/>
<evidence type="ECO:0000313" key="2">
    <source>
        <dbReference type="Proteomes" id="UP000248349"/>
    </source>
</evidence>
<name>A0A318Z1B0_9EURO</name>
<organism evidence="1 2">
    <name type="scientific">Aspergillus saccharolyticus JOP 1030-1</name>
    <dbReference type="NCBI Taxonomy" id="1450539"/>
    <lineage>
        <taxon>Eukaryota</taxon>
        <taxon>Fungi</taxon>
        <taxon>Dikarya</taxon>
        <taxon>Ascomycota</taxon>
        <taxon>Pezizomycotina</taxon>
        <taxon>Eurotiomycetes</taxon>
        <taxon>Eurotiomycetidae</taxon>
        <taxon>Eurotiales</taxon>
        <taxon>Aspergillaceae</taxon>
        <taxon>Aspergillus</taxon>
        <taxon>Aspergillus subgen. Circumdati</taxon>
    </lineage>
</organism>
<dbReference type="Proteomes" id="UP000248349">
    <property type="component" value="Unassembled WGS sequence"/>
</dbReference>
<dbReference type="EMBL" id="KZ821303">
    <property type="protein sequence ID" value="PYH40077.1"/>
    <property type="molecule type" value="Genomic_DNA"/>
</dbReference>
<protein>
    <submittedName>
        <fullName evidence="1">Uncharacterized protein</fullName>
    </submittedName>
</protein>
<accession>A0A318Z1B0</accession>
<sequence length="122" mass="14161">MIDKRLSMNILPSEVRLQPLPRDGYSWRYKDVKHNLFAKSLSELSTNTYIQLQKALERGEIWAVEADQESTFIFRDEVEKLKQDLRLSHIRQADLEKHNLELQKALHNLAKSASAANTVLLC</sequence>
<gene>
    <name evidence="1" type="ORF">BP01DRAFT_361546</name>
</gene>
<proteinExistence type="predicted"/>
<dbReference type="OrthoDB" id="5428321at2759"/>
<reference evidence="1 2" key="1">
    <citation type="submission" date="2016-12" db="EMBL/GenBank/DDBJ databases">
        <title>The genomes of Aspergillus section Nigri reveals drivers in fungal speciation.</title>
        <authorList>
            <consortium name="DOE Joint Genome Institute"/>
            <person name="Vesth T.C."/>
            <person name="Nybo J."/>
            <person name="Theobald S."/>
            <person name="Brandl J."/>
            <person name="Frisvad J.C."/>
            <person name="Nielsen K.F."/>
            <person name="Lyhne E.K."/>
            <person name="Kogle M.E."/>
            <person name="Kuo A."/>
            <person name="Riley R."/>
            <person name="Clum A."/>
            <person name="Nolan M."/>
            <person name="Lipzen A."/>
            <person name="Salamov A."/>
            <person name="Henrissat B."/>
            <person name="Wiebenga A."/>
            <person name="De Vries R.P."/>
            <person name="Grigoriev I.V."/>
            <person name="Mortensen U.H."/>
            <person name="Andersen M.R."/>
            <person name="Baker S.E."/>
        </authorList>
    </citation>
    <scope>NUCLEOTIDE SEQUENCE [LARGE SCALE GENOMIC DNA]</scope>
    <source>
        <strain evidence="1 2">JOP 1030-1</strain>
    </source>
</reference>
<dbReference type="GeneID" id="37077406"/>
<dbReference type="RefSeq" id="XP_025426059.1">
    <property type="nucleotide sequence ID" value="XM_025576178.1"/>
</dbReference>
<evidence type="ECO:0000313" key="1">
    <source>
        <dbReference type="EMBL" id="PYH40077.1"/>
    </source>
</evidence>
<keyword evidence="2" id="KW-1185">Reference proteome</keyword>